<dbReference type="EMBL" id="FQUT01000008">
    <property type="protein sequence ID" value="SHF94138.1"/>
    <property type="molecule type" value="Genomic_DNA"/>
</dbReference>
<gene>
    <name evidence="15" type="ORF">SAMN05443633_108111</name>
</gene>
<dbReference type="Gene3D" id="2.60.40.1120">
    <property type="entry name" value="Carboxypeptidase-like, regulatory domain"/>
    <property type="match status" value="1"/>
</dbReference>
<feature type="chain" id="PRO_5012612481" evidence="12">
    <location>
        <begin position="24"/>
        <end position="781"/>
    </location>
</feature>
<dbReference type="PANTHER" id="PTHR30069">
    <property type="entry name" value="TONB-DEPENDENT OUTER MEMBRANE RECEPTOR"/>
    <property type="match status" value="1"/>
</dbReference>
<keyword evidence="7 10" id="KW-0472">Membrane</keyword>
<organism evidence="15 16">
    <name type="scientific">Chryseobacterium arachidis</name>
    <dbReference type="NCBI Taxonomy" id="1416778"/>
    <lineage>
        <taxon>Bacteria</taxon>
        <taxon>Pseudomonadati</taxon>
        <taxon>Bacteroidota</taxon>
        <taxon>Flavobacteriia</taxon>
        <taxon>Flavobacteriales</taxon>
        <taxon>Weeksellaceae</taxon>
        <taxon>Chryseobacterium group</taxon>
        <taxon>Chryseobacterium</taxon>
    </lineage>
</organism>
<keyword evidence="16" id="KW-1185">Reference proteome</keyword>
<dbReference type="InterPro" id="IPR039426">
    <property type="entry name" value="TonB-dep_rcpt-like"/>
</dbReference>
<keyword evidence="2 10" id="KW-0813">Transport</keyword>
<dbReference type="AlphaFoldDB" id="A0A1M5FRK7"/>
<evidence type="ECO:0000256" key="11">
    <source>
        <dbReference type="RuleBase" id="RU003357"/>
    </source>
</evidence>
<dbReference type="InterPro" id="IPR000531">
    <property type="entry name" value="Beta-barrel_TonB"/>
</dbReference>
<keyword evidence="5 12" id="KW-0732">Signal</keyword>
<dbReference type="GO" id="GO:0044718">
    <property type="term" value="P:siderophore transmembrane transport"/>
    <property type="evidence" value="ECO:0007669"/>
    <property type="project" value="TreeGrafter"/>
</dbReference>
<evidence type="ECO:0000256" key="6">
    <source>
        <dbReference type="ARBA" id="ARBA00023077"/>
    </source>
</evidence>
<keyword evidence="3 10" id="KW-1134">Transmembrane beta strand</keyword>
<evidence type="ECO:0000256" key="2">
    <source>
        <dbReference type="ARBA" id="ARBA00022448"/>
    </source>
</evidence>
<keyword evidence="8 15" id="KW-0675">Receptor</keyword>
<name>A0A1M5FRK7_9FLAO</name>
<keyword evidence="4 10" id="KW-0812">Transmembrane</keyword>
<feature type="signal peptide" evidence="12">
    <location>
        <begin position="1"/>
        <end position="23"/>
    </location>
</feature>
<dbReference type="SUPFAM" id="SSF49464">
    <property type="entry name" value="Carboxypeptidase regulatory domain-like"/>
    <property type="match status" value="1"/>
</dbReference>
<dbReference type="Gene3D" id="2.170.130.10">
    <property type="entry name" value="TonB-dependent receptor, plug domain"/>
    <property type="match status" value="1"/>
</dbReference>
<keyword evidence="9 10" id="KW-0998">Cell outer membrane</keyword>
<evidence type="ECO:0000256" key="3">
    <source>
        <dbReference type="ARBA" id="ARBA00022452"/>
    </source>
</evidence>
<dbReference type="Gene3D" id="2.40.170.20">
    <property type="entry name" value="TonB-dependent receptor, beta-barrel domain"/>
    <property type="match status" value="1"/>
</dbReference>
<dbReference type="GO" id="GO:0015344">
    <property type="term" value="F:siderophore uptake transmembrane transporter activity"/>
    <property type="evidence" value="ECO:0007669"/>
    <property type="project" value="TreeGrafter"/>
</dbReference>
<evidence type="ECO:0000256" key="5">
    <source>
        <dbReference type="ARBA" id="ARBA00022729"/>
    </source>
</evidence>
<reference evidence="16" key="1">
    <citation type="submission" date="2016-11" db="EMBL/GenBank/DDBJ databases">
        <authorList>
            <person name="Varghese N."/>
            <person name="Submissions S."/>
        </authorList>
    </citation>
    <scope>NUCLEOTIDE SEQUENCE [LARGE SCALE GENOMIC DNA]</scope>
    <source>
        <strain evidence="16">DSM 27619</strain>
    </source>
</reference>
<evidence type="ECO:0000313" key="15">
    <source>
        <dbReference type="EMBL" id="SHF94138.1"/>
    </source>
</evidence>
<dbReference type="PANTHER" id="PTHR30069:SF29">
    <property type="entry name" value="HEMOGLOBIN AND HEMOGLOBIN-HAPTOGLOBIN-BINDING PROTEIN 1-RELATED"/>
    <property type="match status" value="1"/>
</dbReference>
<dbReference type="RefSeq" id="WP_072959509.1">
    <property type="nucleotide sequence ID" value="NZ_FQUT01000008.1"/>
</dbReference>
<dbReference type="Pfam" id="PF13715">
    <property type="entry name" value="CarbopepD_reg_2"/>
    <property type="match status" value="1"/>
</dbReference>
<dbReference type="Pfam" id="PF07715">
    <property type="entry name" value="Plug"/>
    <property type="match status" value="1"/>
</dbReference>
<dbReference type="InterPro" id="IPR036942">
    <property type="entry name" value="Beta-barrel_TonB_sf"/>
</dbReference>
<dbReference type="SUPFAM" id="SSF56935">
    <property type="entry name" value="Porins"/>
    <property type="match status" value="1"/>
</dbReference>
<protein>
    <submittedName>
        <fullName evidence="15">TonB-dependent Receptor Plug Domain</fullName>
    </submittedName>
</protein>
<evidence type="ECO:0000259" key="13">
    <source>
        <dbReference type="Pfam" id="PF00593"/>
    </source>
</evidence>
<accession>A0A1M5FRK7</accession>
<evidence type="ECO:0000259" key="14">
    <source>
        <dbReference type="Pfam" id="PF07715"/>
    </source>
</evidence>
<comment type="subcellular location">
    <subcellularLocation>
        <location evidence="1 10">Cell outer membrane</location>
        <topology evidence="1 10">Multi-pass membrane protein</topology>
    </subcellularLocation>
</comment>
<dbReference type="OrthoDB" id="9803050at2"/>
<evidence type="ECO:0000256" key="7">
    <source>
        <dbReference type="ARBA" id="ARBA00023136"/>
    </source>
</evidence>
<evidence type="ECO:0000256" key="4">
    <source>
        <dbReference type="ARBA" id="ARBA00022692"/>
    </source>
</evidence>
<dbReference type="STRING" id="1416778.SAMN05443633_108111"/>
<evidence type="ECO:0000256" key="8">
    <source>
        <dbReference type="ARBA" id="ARBA00023170"/>
    </source>
</evidence>
<dbReference type="InterPro" id="IPR008969">
    <property type="entry name" value="CarboxyPept-like_regulatory"/>
</dbReference>
<dbReference type="Proteomes" id="UP000184518">
    <property type="component" value="Unassembled WGS sequence"/>
</dbReference>
<keyword evidence="6 11" id="KW-0798">TonB box</keyword>
<proteinExistence type="inferred from homology"/>
<dbReference type="InterPro" id="IPR012910">
    <property type="entry name" value="Plug_dom"/>
</dbReference>
<dbReference type="GO" id="GO:0009279">
    <property type="term" value="C:cell outer membrane"/>
    <property type="evidence" value="ECO:0007669"/>
    <property type="project" value="UniProtKB-SubCell"/>
</dbReference>
<feature type="domain" description="TonB-dependent receptor plug" evidence="14">
    <location>
        <begin position="154"/>
        <end position="232"/>
    </location>
</feature>
<evidence type="ECO:0000313" key="16">
    <source>
        <dbReference type="Proteomes" id="UP000184518"/>
    </source>
</evidence>
<evidence type="ECO:0000256" key="12">
    <source>
        <dbReference type="SAM" id="SignalP"/>
    </source>
</evidence>
<feature type="domain" description="TonB-dependent receptor-like beta-barrel" evidence="13">
    <location>
        <begin position="303"/>
        <end position="740"/>
    </location>
</feature>
<comment type="similarity">
    <text evidence="10 11">Belongs to the TonB-dependent receptor family.</text>
</comment>
<dbReference type="PROSITE" id="PS52016">
    <property type="entry name" value="TONB_DEPENDENT_REC_3"/>
    <property type="match status" value="1"/>
</dbReference>
<evidence type="ECO:0000256" key="10">
    <source>
        <dbReference type="PROSITE-ProRule" id="PRU01360"/>
    </source>
</evidence>
<dbReference type="InterPro" id="IPR037066">
    <property type="entry name" value="Plug_dom_sf"/>
</dbReference>
<evidence type="ECO:0000256" key="1">
    <source>
        <dbReference type="ARBA" id="ARBA00004571"/>
    </source>
</evidence>
<evidence type="ECO:0000256" key="9">
    <source>
        <dbReference type="ARBA" id="ARBA00023237"/>
    </source>
</evidence>
<sequence>MQTLSLKIATSAAAICFSTLVFAQQKYSVSGTVKDKKNGELLLGVTVKVAEDPTISVVANEYGFYSLSLPKGTYNLIISNPGFKDFQQSVTVENDIKQDLELSQEGREERDEKTTKIDEVVISGVKKDKNLSSAQMGTETLSIKNIEKLPVLFGEKDVMKTIQLLPGIKSNGEGSSGFSVRGGATDQNLILLDEAAVYNASHLLGFFSTFNSDALKDASIIKGNSPAQYGGRLSSVLDVKMKDGNNKDYNVNGGIGLISSRLSVEGPIQKEKSSFIVSGRRTYADLFLKATDDFKDSKLYFYDLNLKANYQINENNRLYLSGYFGRDVLGLGDTFSTDWGNTTATLRWNSIINSKLFSNTSFIYSNYNYNVALSSNNNTFGLDSKIEDWNLKQDFSWFAGNKHSIKFGLQSIYHTITPSSASGTSVSSFPRNPRYSWENALYINDDFKATEKLTINYGARLSMFSVLGGDTFNTYQNGVLTDSEFLEKGKFGKTYINLEPRITANYRINEVSSVKGGYSRNTQNLHLLSNSGSGNPTDQWIGSSYTVKPEIADQVSVGYSRNFNNNNYELNAEIYYKSMQNQIDYKNGAQISFDTAADVESELLFGKGRAYGLELIAKKKSGKLTGWISYTLSKTERKINGINDNEWYNARQDKTHDLSVVATYQLNPKWSFSGLFLYSTGNAVTFPTGKYELNGQTIFQYSSRNADRMPAYHRMDLSATYEPSSNKRFKGSWSFGIYNVYGRENAYTITFEDNPDKPGTTRAMQTSLFRWVPNITYNFKF</sequence>
<dbReference type="Pfam" id="PF00593">
    <property type="entry name" value="TonB_dep_Rec_b-barrel"/>
    <property type="match status" value="1"/>
</dbReference>